<reference evidence="2" key="1">
    <citation type="submission" date="2021-02" db="EMBL/GenBank/DDBJ databases">
        <authorList>
            <person name="Dougan E. K."/>
            <person name="Rhodes N."/>
            <person name="Thang M."/>
            <person name="Chan C."/>
        </authorList>
    </citation>
    <scope>NUCLEOTIDE SEQUENCE</scope>
</reference>
<dbReference type="OrthoDB" id="411729at2759"/>
<evidence type="ECO:0000313" key="3">
    <source>
        <dbReference type="Proteomes" id="UP000654075"/>
    </source>
</evidence>
<protein>
    <recommendedName>
        <fullName evidence="4">Methyltransferase FkbM domain-containing protein</fullName>
    </recommendedName>
</protein>
<dbReference type="AlphaFoldDB" id="A0A813F7V8"/>
<dbReference type="PANTHER" id="PTHR45713">
    <property type="entry name" value="FTP DOMAIN-CONTAINING PROTEIN"/>
    <property type="match status" value="1"/>
</dbReference>
<organism evidence="2 3">
    <name type="scientific">Polarella glacialis</name>
    <name type="common">Dinoflagellate</name>
    <dbReference type="NCBI Taxonomy" id="89957"/>
    <lineage>
        <taxon>Eukaryota</taxon>
        <taxon>Sar</taxon>
        <taxon>Alveolata</taxon>
        <taxon>Dinophyceae</taxon>
        <taxon>Suessiales</taxon>
        <taxon>Suessiaceae</taxon>
        <taxon>Polarella</taxon>
    </lineage>
</organism>
<proteinExistence type="predicted"/>
<comment type="caution">
    <text evidence="2">The sequence shown here is derived from an EMBL/GenBank/DDBJ whole genome shotgun (WGS) entry which is preliminary data.</text>
</comment>
<dbReference type="EMBL" id="CAJNNV010021945">
    <property type="protein sequence ID" value="CAE8607671.1"/>
    <property type="molecule type" value="Genomic_DNA"/>
</dbReference>
<feature type="non-terminal residue" evidence="2">
    <location>
        <position position="469"/>
    </location>
</feature>
<dbReference type="Gene3D" id="2.60.120.260">
    <property type="entry name" value="Galactose-binding domain-like"/>
    <property type="match status" value="1"/>
</dbReference>
<evidence type="ECO:0000313" key="2">
    <source>
        <dbReference type="EMBL" id="CAE8607671.1"/>
    </source>
</evidence>
<name>A0A813F7V8_POLGL</name>
<dbReference type="Proteomes" id="UP000654075">
    <property type="component" value="Unassembled WGS sequence"/>
</dbReference>
<keyword evidence="3" id="KW-1185">Reference proteome</keyword>
<evidence type="ECO:0008006" key="4">
    <source>
        <dbReference type="Google" id="ProtNLM"/>
    </source>
</evidence>
<evidence type="ECO:0000256" key="1">
    <source>
        <dbReference type="SAM" id="MobiDB-lite"/>
    </source>
</evidence>
<dbReference type="PANTHER" id="PTHR45713:SF6">
    <property type="entry name" value="F5_8 TYPE C DOMAIN-CONTAINING PROTEIN"/>
    <property type="match status" value="1"/>
</dbReference>
<gene>
    <name evidence="2" type="ORF">PGLA1383_LOCUS25586</name>
</gene>
<feature type="region of interest" description="Disordered" evidence="1">
    <location>
        <begin position="417"/>
        <end position="469"/>
    </location>
</feature>
<sequence>MLQPYILARVVLGRHFDYVEIGTADFDTIAQQLANTHAVGLSVEPVEEHLRRLPSGPGYQQKVQAAVSEEDGWADLYVVRPEYMEPSCTSETLAGLGLPYCLPWWFRATASLNRPASLVEVHAGPKALEAQMTVKVQTLTYRSLLLLHNVTSIGILKIDTEGLDVQILRQALDHGAATGEFPERIQFEKNNLTDMSQAFSVYHALETMYDCWIPAAEDDVHCLRLRDLALGRPESTSGDSEEPLQPTWWRVELPGRVAVSAVRIHASPEDSRPGSWMMSVGNSPDPSENPACGRLAAELAPGSSWASACGAEGRFLALLAGRENSRQQPRPYRVEVLGAATPSGAWRASAGRECAATGRLFDGYDPACEARCREDEKCRFFTIYSSLWCATSASCDEDMPSSSSAITFSVQSSRSRPLRLGDARQSSEDWGGSPGRAIDGRLDPHFVAGSCSHTAGGDQESSPGAWWSA</sequence>
<dbReference type="InterPro" id="IPR051941">
    <property type="entry name" value="BG_Antigen-Binding_Lectin"/>
</dbReference>
<accession>A0A813F7V8</accession>